<accession>L5KRW0</accession>
<gene>
    <name evidence="2" type="ORF">PAL_GLEAN10009701</name>
</gene>
<feature type="region of interest" description="Disordered" evidence="1">
    <location>
        <begin position="1"/>
        <end position="84"/>
    </location>
</feature>
<reference evidence="3" key="1">
    <citation type="journal article" date="2013" name="Science">
        <title>Comparative analysis of bat genomes provides insight into the evolution of flight and immunity.</title>
        <authorList>
            <person name="Zhang G."/>
            <person name="Cowled C."/>
            <person name="Shi Z."/>
            <person name="Huang Z."/>
            <person name="Bishop-Lilly K.A."/>
            <person name="Fang X."/>
            <person name="Wynne J.W."/>
            <person name="Xiong Z."/>
            <person name="Baker M.L."/>
            <person name="Zhao W."/>
            <person name="Tachedjian M."/>
            <person name="Zhu Y."/>
            <person name="Zhou P."/>
            <person name="Jiang X."/>
            <person name="Ng J."/>
            <person name="Yang L."/>
            <person name="Wu L."/>
            <person name="Xiao J."/>
            <person name="Feng Y."/>
            <person name="Chen Y."/>
            <person name="Sun X."/>
            <person name="Zhang Y."/>
            <person name="Marsh G.A."/>
            <person name="Crameri G."/>
            <person name="Broder C.C."/>
            <person name="Frey K.G."/>
            <person name="Wang L.F."/>
            <person name="Wang J."/>
        </authorList>
    </citation>
    <scope>NUCLEOTIDE SEQUENCE [LARGE SCALE GENOMIC DNA]</scope>
</reference>
<feature type="compositionally biased region" description="Polar residues" evidence="1">
    <location>
        <begin position="1"/>
        <end position="12"/>
    </location>
</feature>
<proteinExistence type="predicted"/>
<organism evidence="2 3">
    <name type="scientific">Pteropus alecto</name>
    <name type="common">Black flying fox</name>
    <dbReference type="NCBI Taxonomy" id="9402"/>
    <lineage>
        <taxon>Eukaryota</taxon>
        <taxon>Metazoa</taxon>
        <taxon>Chordata</taxon>
        <taxon>Craniata</taxon>
        <taxon>Vertebrata</taxon>
        <taxon>Euteleostomi</taxon>
        <taxon>Mammalia</taxon>
        <taxon>Eutheria</taxon>
        <taxon>Laurasiatheria</taxon>
        <taxon>Chiroptera</taxon>
        <taxon>Yinpterochiroptera</taxon>
        <taxon>Pteropodoidea</taxon>
        <taxon>Pteropodidae</taxon>
        <taxon>Pteropodinae</taxon>
        <taxon>Pteropus</taxon>
    </lineage>
</organism>
<dbReference type="Proteomes" id="UP000010552">
    <property type="component" value="Unassembled WGS sequence"/>
</dbReference>
<dbReference type="InParanoid" id="L5KRW0"/>
<protein>
    <submittedName>
        <fullName evidence="2">Uncharacterized protein</fullName>
    </submittedName>
</protein>
<evidence type="ECO:0000313" key="3">
    <source>
        <dbReference type="Proteomes" id="UP000010552"/>
    </source>
</evidence>
<feature type="compositionally biased region" description="Polar residues" evidence="1">
    <location>
        <begin position="74"/>
        <end position="84"/>
    </location>
</feature>
<feature type="compositionally biased region" description="Basic and acidic residues" evidence="1">
    <location>
        <begin position="49"/>
        <end position="59"/>
    </location>
</feature>
<keyword evidence="3" id="KW-1185">Reference proteome</keyword>
<dbReference type="EMBL" id="KB030624">
    <property type="protein sequence ID" value="ELK13523.1"/>
    <property type="molecule type" value="Genomic_DNA"/>
</dbReference>
<evidence type="ECO:0000256" key="1">
    <source>
        <dbReference type="SAM" id="MobiDB-lite"/>
    </source>
</evidence>
<dbReference type="AlphaFoldDB" id="L5KRW0"/>
<sequence>MPPSETKMSQTKEALLSEAEERLQKEQEEEEMPKASLNLPGPSQPWMEIQEKSSAKEPPCETTGTPPTLDAQALSPQVLESSVK</sequence>
<evidence type="ECO:0000313" key="2">
    <source>
        <dbReference type="EMBL" id="ELK13523.1"/>
    </source>
</evidence>
<name>L5KRW0_PTEAL</name>